<protein>
    <submittedName>
        <fullName evidence="5">AraC-type DNA-binding protein</fullName>
    </submittedName>
</protein>
<proteinExistence type="predicted"/>
<dbReference type="InterPro" id="IPR037923">
    <property type="entry name" value="HTH-like"/>
</dbReference>
<dbReference type="PANTHER" id="PTHR43280:SF28">
    <property type="entry name" value="HTH-TYPE TRANSCRIPTIONAL ACTIVATOR RHAS"/>
    <property type="match status" value="1"/>
</dbReference>
<evidence type="ECO:0000259" key="4">
    <source>
        <dbReference type="PROSITE" id="PS01124"/>
    </source>
</evidence>
<evidence type="ECO:0000256" key="2">
    <source>
        <dbReference type="ARBA" id="ARBA00023125"/>
    </source>
</evidence>
<dbReference type="InterPro" id="IPR009057">
    <property type="entry name" value="Homeodomain-like_sf"/>
</dbReference>
<dbReference type="InterPro" id="IPR020449">
    <property type="entry name" value="Tscrpt_reg_AraC-type_HTH"/>
</dbReference>
<evidence type="ECO:0000313" key="6">
    <source>
        <dbReference type="Proteomes" id="UP000320300"/>
    </source>
</evidence>
<dbReference type="Proteomes" id="UP000320300">
    <property type="component" value="Unassembled WGS sequence"/>
</dbReference>
<keyword evidence="6" id="KW-1185">Reference proteome</keyword>
<evidence type="ECO:0000256" key="1">
    <source>
        <dbReference type="ARBA" id="ARBA00023015"/>
    </source>
</evidence>
<reference evidence="5 6" key="1">
    <citation type="submission" date="2017-05" db="EMBL/GenBank/DDBJ databases">
        <authorList>
            <person name="Varghese N."/>
            <person name="Submissions S."/>
        </authorList>
    </citation>
    <scope>NUCLEOTIDE SEQUENCE [LARGE SCALE GENOMIC DNA]</scope>
    <source>
        <strain evidence="5 6">DSM 19036</strain>
    </source>
</reference>
<dbReference type="EMBL" id="FXTN01000002">
    <property type="protein sequence ID" value="SMO42196.1"/>
    <property type="molecule type" value="Genomic_DNA"/>
</dbReference>
<dbReference type="SUPFAM" id="SSF51215">
    <property type="entry name" value="Regulatory protein AraC"/>
    <property type="match status" value="1"/>
</dbReference>
<dbReference type="GO" id="GO:0043565">
    <property type="term" value="F:sequence-specific DNA binding"/>
    <property type="evidence" value="ECO:0007669"/>
    <property type="project" value="InterPro"/>
</dbReference>
<dbReference type="Gene3D" id="1.10.10.60">
    <property type="entry name" value="Homeodomain-like"/>
    <property type="match status" value="1"/>
</dbReference>
<dbReference type="InterPro" id="IPR018060">
    <property type="entry name" value="HTH_AraC"/>
</dbReference>
<feature type="domain" description="HTH araC/xylS-type" evidence="4">
    <location>
        <begin position="177"/>
        <end position="275"/>
    </location>
</feature>
<keyword evidence="1" id="KW-0805">Transcription regulation</keyword>
<gene>
    <name evidence="5" type="ORF">SAMN06265348_10220</name>
</gene>
<dbReference type="Pfam" id="PF12833">
    <property type="entry name" value="HTH_18"/>
    <property type="match status" value="1"/>
</dbReference>
<dbReference type="GO" id="GO:0003700">
    <property type="term" value="F:DNA-binding transcription factor activity"/>
    <property type="evidence" value="ECO:0007669"/>
    <property type="project" value="InterPro"/>
</dbReference>
<dbReference type="PANTHER" id="PTHR43280">
    <property type="entry name" value="ARAC-FAMILY TRANSCRIPTIONAL REGULATOR"/>
    <property type="match status" value="1"/>
</dbReference>
<keyword evidence="2 5" id="KW-0238">DNA-binding</keyword>
<accession>A0A521B560</accession>
<dbReference type="SUPFAM" id="SSF46689">
    <property type="entry name" value="Homeodomain-like"/>
    <property type="match status" value="1"/>
</dbReference>
<dbReference type="OrthoDB" id="2585681at2"/>
<organism evidence="5 6">
    <name type="scientific">Pedobacter westerhofensis</name>
    <dbReference type="NCBI Taxonomy" id="425512"/>
    <lineage>
        <taxon>Bacteria</taxon>
        <taxon>Pseudomonadati</taxon>
        <taxon>Bacteroidota</taxon>
        <taxon>Sphingobacteriia</taxon>
        <taxon>Sphingobacteriales</taxon>
        <taxon>Sphingobacteriaceae</taxon>
        <taxon>Pedobacter</taxon>
    </lineage>
</organism>
<dbReference type="AlphaFoldDB" id="A0A521B560"/>
<evidence type="ECO:0000256" key="3">
    <source>
        <dbReference type="ARBA" id="ARBA00023163"/>
    </source>
</evidence>
<dbReference type="SMART" id="SM00342">
    <property type="entry name" value="HTH_ARAC"/>
    <property type="match status" value="1"/>
</dbReference>
<keyword evidence="3" id="KW-0804">Transcription</keyword>
<dbReference type="PROSITE" id="PS01124">
    <property type="entry name" value="HTH_ARAC_FAMILY_2"/>
    <property type="match status" value="1"/>
</dbReference>
<name>A0A521B560_9SPHI</name>
<dbReference type="PRINTS" id="PR00032">
    <property type="entry name" value="HTHARAC"/>
</dbReference>
<dbReference type="RefSeq" id="WP_142526725.1">
    <property type="nucleotide sequence ID" value="NZ_CBCSJO010000003.1"/>
</dbReference>
<sequence length="284" mass="32694">MKSDKISLHQDELDASGVDVLPVSEAGYTGPLPHRDDHYMFLIQEGGSFTWEVDYKEMILDGPSLCYIAPGQVHRYINFEHSEGWLVFADSRLIPGQYREIFDVYLNAFQNCATIQSDPVFRIVTVLDQMLKQESLPLLKPLTETLIATLSGMIASQILQNQPNVRYSGGHKHSLVIHFKSLVREKFKELKQVKAYASLVHITPLYLNEAVKEITGFPASYWINQEILLEAKRMLYYTSRNVKQIAYDLGYEDHAYFSRFFKKHTGITAMDFRNINHQLSNQSH</sequence>
<evidence type="ECO:0000313" key="5">
    <source>
        <dbReference type="EMBL" id="SMO42196.1"/>
    </source>
</evidence>